<feature type="non-terminal residue" evidence="1">
    <location>
        <position position="87"/>
    </location>
</feature>
<dbReference type="Proteomes" id="UP001381693">
    <property type="component" value="Unassembled WGS sequence"/>
</dbReference>
<protein>
    <submittedName>
        <fullName evidence="1">Uncharacterized protein</fullName>
    </submittedName>
</protein>
<proteinExistence type="predicted"/>
<evidence type="ECO:0000313" key="1">
    <source>
        <dbReference type="EMBL" id="KAK7067611.1"/>
    </source>
</evidence>
<reference evidence="1 2" key="1">
    <citation type="submission" date="2023-11" db="EMBL/GenBank/DDBJ databases">
        <title>Halocaridina rubra genome assembly.</title>
        <authorList>
            <person name="Smith C."/>
        </authorList>
    </citation>
    <scope>NUCLEOTIDE SEQUENCE [LARGE SCALE GENOMIC DNA]</scope>
    <source>
        <strain evidence="1">EP-1</strain>
        <tissue evidence="1">Whole</tissue>
    </source>
</reference>
<keyword evidence="2" id="KW-1185">Reference proteome</keyword>
<name>A0AAN8ZT72_HALRR</name>
<dbReference type="AlphaFoldDB" id="A0AAN8ZT72"/>
<gene>
    <name evidence="1" type="ORF">SK128_022249</name>
</gene>
<dbReference type="EMBL" id="JAXCGZ010017945">
    <property type="protein sequence ID" value="KAK7067611.1"/>
    <property type="molecule type" value="Genomic_DNA"/>
</dbReference>
<sequence length="87" mass="9924">METREPQEEVERNVFDVTMLAFCTGTAKEKLRVVLTMRSLTMIRNYRSNTIHHSINKSLQIAPLMVLIKKPLTVSAGARERTHPASE</sequence>
<organism evidence="1 2">
    <name type="scientific">Halocaridina rubra</name>
    <name type="common">Hawaiian red shrimp</name>
    <dbReference type="NCBI Taxonomy" id="373956"/>
    <lineage>
        <taxon>Eukaryota</taxon>
        <taxon>Metazoa</taxon>
        <taxon>Ecdysozoa</taxon>
        <taxon>Arthropoda</taxon>
        <taxon>Crustacea</taxon>
        <taxon>Multicrustacea</taxon>
        <taxon>Malacostraca</taxon>
        <taxon>Eumalacostraca</taxon>
        <taxon>Eucarida</taxon>
        <taxon>Decapoda</taxon>
        <taxon>Pleocyemata</taxon>
        <taxon>Caridea</taxon>
        <taxon>Atyoidea</taxon>
        <taxon>Atyidae</taxon>
        <taxon>Halocaridina</taxon>
    </lineage>
</organism>
<comment type="caution">
    <text evidence="1">The sequence shown here is derived from an EMBL/GenBank/DDBJ whole genome shotgun (WGS) entry which is preliminary data.</text>
</comment>
<accession>A0AAN8ZT72</accession>
<evidence type="ECO:0000313" key="2">
    <source>
        <dbReference type="Proteomes" id="UP001381693"/>
    </source>
</evidence>